<organism evidence="2 3">
    <name type="scientific">Acerihabitans arboris</name>
    <dbReference type="NCBI Taxonomy" id="2691583"/>
    <lineage>
        <taxon>Bacteria</taxon>
        <taxon>Pseudomonadati</taxon>
        <taxon>Pseudomonadota</taxon>
        <taxon>Gammaproteobacteria</taxon>
        <taxon>Enterobacterales</taxon>
        <taxon>Pectobacteriaceae</taxon>
        <taxon>Acerihabitans</taxon>
    </lineage>
</organism>
<accession>A0A845SKU9</accession>
<evidence type="ECO:0000256" key="1">
    <source>
        <dbReference type="SAM" id="Phobius"/>
    </source>
</evidence>
<keyword evidence="3" id="KW-1185">Reference proteome</keyword>
<feature type="transmembrane region" description="Helical" evidence="1">
    <location>
        <begin position="46"/>
        <end position="63"/>
    </location>
</feature>
<keyword evidence="1" id="KW-1133">Transmembrane helix</keyword>
<dbReference type="EMBL" id="WUBS01000008">
    <property type="protein sequence ID" value="NDL63594.1"/>
    <property type="molecule type" value="Genomic_DNA"/>
</dbReference>
<evidence type="ECO:0000313" key="2">
    <source>
        <dbReference type="EMBL" id="NDL63594.1"/>
    </source>
</evidence>
<dbReference type="AlphaFoldDB" id="A0A845SKU9"/>
<evidence type="ECO:0000313" key="3">
    <source>
        <dbReference type="Proteomes" id="UP000461443"/>
    </source>
</evidence>
<keyword evidence="1" id="KW-0812">Transmembrane</keyword>
<gene>
    <name evidence="2" type="ORF">GRH90_12655</name>
</gene>
<dbReference type="RefSeq" id="WP_162366312.1">
    <property type="nucleotide sequence ID" value="NZ_WUBS01000008.1"/>
</dbReference>
<dbReference type="Proteomes" id="UP000461443">
    <property type="component" value="Unassembled WGS sequence"/>
</dbReference>
<name>A0A845SKU9_9GAMM</name>
<sequence>MKVIPFRRGVLLFAPAAAEKRLSHHYLLWQKQRDLALQSSMRKEQFKNLIILFLIISFNYFILSCNGVNSFLTNTSAALVPSPYTPFVGLKGDAAKFHRHRHRHRHFQAQKKPARRLA</sequence>
<keyword evidence="1" id="KW-0472">Membrane</keyword>
<protein>
    <submittedName>
        <fullName evidence="2">Uncharacterized protein</fullName>
    </submittedName>
</protein>
<reference evidence="2 3" key="2">
    <citation type="submission" date="2020-02" db="EMBL/GenBank/DDBJ databases">
        <title>The new genus of Enterobacteriales.</title>
        <authorList>
            <person name="Kim I.S."/>
        </authorList>
    </citation>
    <scope>NUCLEOTIDE SEQUENCE [LARGE SCALE GENOMIC DNA]</scope>
    <source>
        <strain evidence="2 3">SAP-6</strain>
    </source>
</reference>
<proteinExistence type="predicted"/>
<comment type="caution">
    <text evidence="2">The sequence shown here is derived from an EMBL/GenBank/DDBJ whole genome shotgun (WGS) entry which is preliminary data.</text>
</comment>
<reference evidence="2 3" key="1">
    <citation type="submission" date="2019-12" db="EMBL/GenBank/DDBJ databases">
        <authorList>
            <person name="Lee S.D."/>
        </authorList>
    </citation>
    <scope>NUCLEOTIDE SEQUENCE [LARGE SCALE GENOMIC DNA]</scope>
    <source>
        <strain evidence="2 3">SAP-6</strain>
    </source>
</reference>